<sequence length="109" mass="12045">MFHDRSALWAARSTRPHPSFRPAFEAAFAWRDVGIEQANLSRRLFDNWAQLLGAAAEGDAGLMMSVFVASTARDLGDNAEAVSRIWRRCLREQIRAVSAQAPPDPFGAS</sequence>
<gene>
    <name evidence="1" type="ORF">DFR50_11396</name>
</gene>
<keyword evidence="2" id="KW-1185">Reference proteome</keyword>
<dbReference type="Proteomes" id="UP000253529">
    <property type="component" value="Unassembled WGS sequence"/>
</dbReference>
<evidence type="ECO:0000313" key="2">
    <source>
        <dbReference type="Proteomes" id="UP000253529"/>
    </source>
</evidence>
<comment type="caution">
    <text evidence="1">The sequence shown here is derived from an EMBL/GenBank/DDBJ whole genome shotgun (WGS) entry which is preliminary data.</text>
</comment>
<name>A0A366FE68_9HYPH</name>
<protein>
    <submittedName>
        <fullName evidence="1">Uncharacterized protein</fullName>
    </submittedName>
</protein>
<proteinExistence type="predicted"/>
<reference evidence="1 2" key="1">
    <citation type="submission" date="2018-06" db="EMBL/GenBank/DDBJ databases">
        <title>Genomic Encyclopedia of Type Strains, Phase IV (KMG-IV): sequencing the most valuable type-strain genomes for metagenomic binning, comparative biology and taxonomic classification.</title>
        <authorList>
            <person name="Goeker M."/>
        </authorList>
    </citation>
    <scope>NUCLEOTIDE SEQUENCE [LARGE SCALE GENOMIC DNA]</scope>
    <source>
        <strain evidence="1 2">DSM 24875</strain>
    </source>
</reference>
<dbReference type="AlphaFoldDB" id="A0A366FE68"/>
<dbReference type="RefSeq" id="WP_147262758.1">
    <property type="nucleotide sequence ID" value="NZ_QNRK01000013.1"/>
</dbReference>
<dbReference type="EMBL" id="QNRK01000013">
    <property type="protein sequence ID" value="RBP12907.1"/>
    <property type="molecule type" value="Genomic_DNA"/>
</dbReference>
<organism evidence="1 2">
    <name type="scientific">Roseiarcus fermentans</name>
    <dbReference type="NCBI Taxonomy" id="1473586"/>
    <lineage>
        <taxon>Bacteria</taxon>
        <taxon>Pseudomonadati</taxon>
        <taxon>Pseudomonadota</taxon>
        <taxon>Alphaproteobacteria</taxon>
        <taxon>Hyphomicrobiales</taxon>
        <taxon>Roseiarcaceae</taxon>
        <taxon>Roseiarcus</taxon>
    </lineage>
</organism>
<accession>A0A366FE68</accession>
<evidence type="ECO:0000313" key="1">
    <source>
        <dbReference type="EMBL" id="RBP12907.1"/>
    </source>
</evidence>